<reference evidence="1" key="1">
    <citation type="journal article" date="2021" name="Proc. Natl. Acad. Sci. U.S.A.">
        <title>A Catalog of Tens of Thousands of Viruses from Human Metagenomes Reveals Hidden Associations with Chronic Diseases.</title>
        <authorList>
            <person name="Tisza M.J."/>
            <person name="Buck C.B."/>
        </authorList>
    </citation>
    <scope>NUCLEOTIDE SEQUENCE</scope>
    <source>
        <strain evidence="1">Ct8Uw4</strain>
    </source>
</reference>
<dbReference type="EMBL" id="BK015307">
    <property type="protein sequence ID" value="DAE00676.1"/>
    <property type="molecule type" value="Genomic_DNA"/>
</dbReference>
<organism evidence="1">
    <name type="scientific">Myoviridae sp. ct8Uw4</name>
    <dbReference type="NCBI Taxonomy" id="2825040"/>
    <lineage>
        <taxon>Viruses</taxon>
        <taxon>Duplodnaviria</taxon>
        <taxon>Heunggongvirae</taxon>
        <taxon>Uroviricota</taxon>
        <taxon>Caudoviricetes</taxon>
    </lineage>
</organism>
<proteinExistence type="predicted"/>
<accession>A0A8S5P369</accession>
<protein>
    <submittedName>
        <fullName evidence="1">Uncharacterized protein</fullName>
    </submittedName>
</protein>
<evidence type="ECO:0000313" key="1">
    <source>
        <dbReference type="EMBL" id="DAE00676.1"/>
    </source>
</evidence>
<sequence>MRIRYEKRVIKNGLFEYEGNFYTFTGLPDGGDEGVEILVGKNKKGRVIAKYPKDKWEEYRAR</sequence>
<name>A0A8S5P369_9CAUD</name>